<dbReference type="PIRSF" id="PIRSF021700">
    <property type="entry name" value="3_dmu_93_MTrfase"/>
    <property type="match status" value="1"/>
</dbReference>
<dbReference type="CDD" id="cd06588">
    <property type="entry name" value="PhnB_like"/>
    <property type="match status" value="1"/>
</dbReference>
<organism evidence="2 3">
    <name type="scientific">Novosphingobium sediminicola</name>
    <dbReference type="NCBI Taxonomy" id="563162"/>
    <lineage>
        <taxon>Bacteria</taxon>
        <taxon>Pseudomonadati</taxon>
        <taxon>Pseudomonadota</taxon>
        <taxon>Alphaproteobacteria</taxon>
        <taxon>Sphingomonadales</taxon>
        <taxon>Sphingomonadaceae</taxon>
        <taxon>Novosphingobium</taxon>
    </lineage>
</organism>
<proteinExistence type="predicted"/>
<keyword evidence="3" id="KW-1185">Reference proteome</keyword>
<dbReference type="RefSeq" id="WP_183627086.1">
    <property type="nucleotide sequence ID" value="NZ_JACIDX010000012.1"/>
</dbReference>
<dbReference type="EC" id="2.1.1.64" evidence="2"/>
<dbReference type="Gene3D" id="3.10.180.10">
    <property type="entry name" value="2,3-Dihydroxybiphenyl 1,2-Dioxygenase, domain 1"/>
    <property type="match status" value="1"/>
</dbReference>
<dbReference type="GO" id="GO:0102208">
    <property type="term" value="F:2-polyprenyl-6-hydroxyphenol methylase activity"/>
    <property type="evidence" value="ECO:0007669"/>
    <property type="project" value="UniProtKB-EC"/>
</dbReference>
<name>A0A7W6CGM1_9SPHN</name>
<dbReference type="InterPro" id="IPR009725">
    <property type="entry name" value="3_dmu_93_MTrfase"/>
</dbReference>
<accession>A0A7W6CGM1</accession>
<dbReference type="GO" id="GO:0032259">
    <property type="term" value="P:methylation"/>
    <property type="evidence" value="ECO:0007669"/>
    <property type="project" value="UniProtKB-KW"/>
</dbReference>
<keyword evidence="2" id="KW-0830">Ubiquinone</keyword>
<dbReference type="SUPFAM" id="SSF54593">
    <property type="entry name" value="Glyoxalase/Bleomycin resistance protein/Dihydroxybiphenyl dioxygenase"/>
    <property type="match status" value="1"/>
</dbReference>
<dbReference type="PANTHER" id="PTHR33990:SF2">
    <property type="entry name" value="PHNB-LIKE DOMAIN-CONTAINING PROTEIN"/>
    <property type="match status" value="1"/>
</dbReference>
<evidence type="ECO:0000313" key="2">
    <source>
        <dbReference type="EMBL" id="MBB3956163.1"/>
    </source>
</evidence>
<dbReference type="PANTHER" id="PTHR33990">
    <property type="entry name" value="PROTEIN YJDN-RELATED"/>
    <property type="match status" value="1"/>
</dbReference>
<protein>
    <submittedName>
        <fullName evidence="2">2-polyprenyl-6-hydroxyphenyl methylase/3-demethylubiquinone-9 3-methyltransferase</fullName>
        <ecNumber evidence="2">2.1.1.222</ecNumber>
        <ecNumber evidence="2">2.1.1.64</ecNumber>
    </submittedName>
</protein>
<dbReference type="GO" id="GO:0061542">
    <property type="term" value="F:3-demethylubiquinol 3-O-methyltransferase activity"/>
    <property type="evidence" value="ECO:0007669"/>
    <property type="project" value="UniProtKB-EC"/>
</dbReference>
<dbReference type="EC" id="2.1.1.222" evidence="2"/>
<dbReference type="AlphaFoldDB" id="A0A7W6CGM1"/>
<dbReference type="InterPro" id="IPR029068">
    <property type="entry name" value="Glyas_Bleomycin-R_OHBP_Dase"/>
</dbReference>
<comment type="caution">
    <text evidence="2">The sequence shown here is derived from an EMBL/GenBank/DDBJ whole genome shotgun (WGS) entry which is preliminary data.</text>
</comment>
<keyword evidence="2" id="KW-0489">Methyltransferase</keyword>
<evidence type="ECO:0000313" key="3">
    <source>
        <dbReference type="Proteomes" id="UP000548867"/>
    </source>
</evidence>
<dbReference type="Pfam" id="PF06983">
    <property type="entry name" value="3-dmu-9_3-mt"/>
    <property type="match status" value="1"/>
</dbReference>
<evidence type="ECO:0000259" key="1">
    <source>
        <dbReference type="Pfam" id="PF06983"/>
    </source>
</evidence>
<sequence length="168" mass="18044">MSQWGKAKGTLCLWYDKNEHGGAEAAAQFYAGLLPDTAVGHVMRSPGDYPGGKAGDALVVEFTLLGFPCIGLNGGGHTQHTDAFSIQVTTETQEETDRYWDALISDGGRVMACGWCVDRWGVRWQITPRALIEGMGDPDPAARGRVFAAMQTMVKVDIAAIEAARKGV</sequence>
<keyword evidence="2" id="KW-0808">Transferase</keyword>
<reference evidence="2 3" key="1">
    <citation type="submission" date="2020-08" db="EMBL/GenBank/DDBJ databases">
        <title>Genomic Encyclopedia of Type Strains, Phase IV (KMG-IV): sequencing the most valuable type-strain genomes for metagenomic binning, comparative biology and taxonomic classification.</title>
        <authorList>
            <person name="Goeker M."/>
        </authorList>
    </citation>
    <scope>NUCLEOTIDE SEQUENCE [LARGE SCALE GENOMIC DNA]</scope>
    <source>
        <strain evidence="2 3">DSM 27057</strain>
    </source>
</reference>
<dbReference type="EMBL" id="JACIDX010000012">
    <property type="protein sequence ID" value="MBB3956163.1"/>
    <property type="molecule type" value="Genomic_DNA"/>
</dbReference>
<feature type="domain" description="PhnB-like" evidence="1">
    <location>
        <begin position="8"/>
        <end position="127"/>
    </location>
</feature>
<dbReference type="InterPro" id="IPR028973">
    <property type="entry name" value="PhnB-like"/>
</dbReference>
<dbReference type="Proteomes" id="UP000548867">
    <property type="component" value="Unassembled WGS sequence"/>
</dbReference>
<gene>
    <name evidence="2" type="ORF">GGR38_003121</name>
</gene>